<feature type="region of interest" description="Disordered" evidence="1">
    <location>
        <begin position="89"/>
        <end position="114"/>
    </location>
</feature>
<evidence type="ECO:0000313" key="3">
    <source>
        <dbReference type="Proteomes" id="UP000266673"/>
    </source>
</evidence>
<feature type="compositionally biased region" description="Low complexity" evidence="1">
    <location>
        <begin position="97"/>
        <end position="106"/>
    </location>
</feature>
<reference evidence="2 3" key="1">
    <citation type="submission" date="2018-06" db="EMBL/GenBank/DDBJ databases">
        <title>Comparative genomics reveals the genomic features of Rhizophagus irregularis, R. cerebriforme, R. diaphanum and Gigaspora rosea, and their symbiotic lifestyle signature.</title>
        <authorList>
            <person name="Morin E."/>
            <person name="San Clemente H."/>
            <person name="Chen E.C.H."/>
            <person name="De La Providencia I."/>
            <person name="Hainaut M."/>
            <person name="Kuo A."/>
            <person name="Kohler A."/>
            <person name="Murat C."/>
            <person name="Tang N."/>
            <person name="Roy S."/>
            <person name="Loubradou J."/>
            <person name="Henrissat B."/>
            <person name="Grigoriev I.V."/>
            <person name="Corradi N."/>
            <person name="Roux C."/>
            <person name="Martin F.M."/>
        </authorList>
    </citation>
    <scope>NUCLEOTIDE SEQUENCE [LARGE SCALE GENOMIC DNA]</scope>
    <source>
        <strain evidence="2 3">DAOM 194757</strain>
    </source>
</reference>
<name>A0A397V2I6_9GLOM</name>
<organism evidence="2 3">
    <name type="scientific">Gigaspora rosea</name>
    <dbReference type="NCBI Taxonomy" id="44941"/>
    <lineage>
        <taxon>Eukaryota</taxon>
        <taxon>Fungi</taxon>
        <taxon>Fungi incertae sedis</taxon>
        <taxon>Mucoromycota</taxon>
        <taxon>Glomeromycotina</taxon>
        <taxon>Glomeromycetes</taxon>
        <taxon>Diversisporales</taxon>
        <taxon>Gigasporaceae</taxon>
        <taxon>Gigaspora</taxon>
    </lineage>
</organism>
<comment type="caution">
    <text evidence="2">The sequence shown here is derived from an EMBL/GenBank/DDBJ whole genome shotgun (WGS) entry which is preliminary data.</text>
</comment>
<sequence length="322" mass="36877">MDKDRNGYYGYFEQKLSKWDIIEFLKQCDLEPYGKKVDRYIRPFADLATVDLVGWKACYDWEKTRNSSKISVGSSIHIHNIHNSTLSGNSLTVAGNTSTTKATTESTTKHKREGLRERKVVSYTESSTDIDISSDSNCEESRNSTTDNDEVESDYDFSNFELAYRALGPSKMWVLNSSGRVIEKSMYSLWRREDDFTSTSKLEGWFEIIIWTHLVDFAFRKMETDLVRGEGILLNKRLEFGAIEAERNGEVTKGTKLLAYSLKMSKMLKDMINVLATECNMKEDVLRKLQIAGISPRSEYDANNYHRSSDGICYSHPSSKIL</sequence>
<dbReference type="AlphaFoldDB" id="A0A397V2I6"/>
<protein>
    <submittedName>
        <fullName evidence="2">Uncharacterized protein</fullName>
    </submittedName>
</protein>
<keyword evidence="3" id="KW-1185">Reference proteome</keyword>
<feature type="region of interest" description="Disordered" evidence="1">
    <location>
        <begin position="126"/>
        <end position="150"/>
    </location>
</feature>
<dbReference type="OrthoDB" id="2447334at2759"/>
<evidence type="ECO:0000256" key="1">
    <source>
        <dbReference type="SAM" id="MobiDB-lite"/>
    </source>
</evidence>
<evidence type="ECO:0000313" key="2">
    <source>
        <dbReference type="EMBL" id="RIB16131.1"/>
    </source>
</evidence>
<feature type="compositionally biased region" description="Low complexity" evidence="1">
    <location>
        <begin position="126"/>
        <end position="136"/>
    </location>
</feature>
<dbReference type="EMBL" id="QKWP01000699">
    <property type="protein sequence ID" value="RIB16131.1"/>
    <property type="molecule type" value="Genomic_DNA"/>
</dbReference>
<proteinExistence type="predicted"/>
<dbReference type="Proteomes" id="UP000266673">
    <property type="component" value="Unassembled WGS sequence"/>
</dbReference>
<accession>A0A397V2I6</accession>
<gene>
    <name evidence="2" type="ORF">C2G38_2190818</name>
</gene>